<feature type="transmembrane region" description="Helical" evidence="8">
    <location>
        <begin position="347"/>
        <end position="369"/>
    </location>
</feature>
<evidence type="ECO:0000256" key="6">
    <source>
        <dbReference type="ARBA" id="ARBA00023136"/>
    </source>
</evidence>
<comment type="subcellular location">
    <subcellularLocation>
        <location evidence="1">Cell membrane</location>
        <topology evidence="1">Multi-pass membrane protein</topology>
    </subcellularLocation>
</comment>
<feature type="compositionally biased region" description="Polar residues" evidence="7">
    <location>
        <begin position="406"/>
        <end position="421"/>
    </location>
</feature>
<evidence type="ECO:0000256" key="1">
    <source>
        <dbReference type="ARBA" id="ARBA00004651"/>
    </source>
</evidence>
<keyword evidence="5 8" id="KW-1133">Transmembrane helix</keyword>
<keyword evidence="2" id="KW-0813">Transport</keyword>
<dbReference type="RefSeq" id="WP_185103712.1">
    <property type="nucleotide sequence ID" value="NZ_BAAAXY010000292.1"/>
</dbReference>
<accession>A0A7X0NTH7</accession>
<feature type="transmembrane region" description="Helical" evidence="8">
    <location>
        <begin position="52"/>
        <end position="74"/>
    </location>
</feature>
<reference evidence="9 10" key="1">
    <citation type="submission" date="2020-08" db="EMBL/GenBank/DDBJ databases">
        <title>Sequencing the genomes of 1000 actinobacteria strains.</title>
        <authorList>
            <person name="Klenk H.-P."/>
        </authorList>
    </citation>
    <scope>NUCLEOTIDE SEQUENCE [LARGE SCALE GENOMIC DNA]</scope>
    <source>
        <strain evidence="9 10">DSM 43768</strain>
    </source>
</reference>
<feature type="transmembrane region" description="Helical" evidence="8">
    <location>
        <begin position="259"/>
        <end position="279"/>
    </location>
</feature>
<dbReference type="GO" id="GO:0005886">
    <property type="term" value="C:plasma membrane"/>
    <property type="evidence" value="ECO:0007669"/>
    <property type="project" value="UniProtKB-SubCell"/>
</dbReference>
<evidence type="ECO:0000256" key="2">
    <source>
        <dbReference type="ARBA" id="ARBA00022448"/>
    </source>
</evidence>
<gene>
    <name evidence="9" type="ORF">HD593_004087</name>
</gene>
<feature type="transmembrane region" description="Helical" evidence="8">
    <location>
        <begin position="375"/>
        <end position="394"/>
    </location>
</feature>
<dbReference type="PANTHER" id="PTHR23513">
    <property type="entry name" value="INTEGRAL MEMBRANE EFFLUX PROTEIN-RELATED"/>
    <property type="match status" value="1"/>
</dbReference>
<feature type="region of interest" description="Disordered" evidence="7">
    <location>
        <begin position="400"/>
        <end position="421"/>
    </location>
</feature>
<protein>
    <submittedName>
        <fullName evidence="9">MFS family permease</fullName>
    </submittedName>
</protein>
<dbReference type="EMBL" id="JACHMI010000001">
    <property type="protein sequence ID" value="MBB6549292.1"/>
    <property type="molecule type" value="Genomic_DNA"/>
</dbReference>
<keyword evidence="10" id="KW-1185">Reference proteome</keyword>
<sequence>MARVHAAAATYREVFAVREFRGLFAAHLLSLAGDQLSKIAASAVVFGATGSALLAAITFGVGYLPWVVVGPVLATLSDRFPRRTVMVACDLARMLLMLVLAVPGLPPGVLIGVLFGSALLAPPAQAARSAIMPQVLDGDRYVVAAGISSLTAQLAQVLGFAAGGLLVGALSPRAALVADAATFGLSALLLALCLARRPAPPRGPASSVLRDTLDGVRLVRSSRTLRACVLPAVAGAAFTSAPSGQMIAYAGELGGGEELAGLLLSAVSLGCVAGAVGHGRFTSPARRLRQVRAMAVTSCLALVPIAAGPPLPVLLALLALSGYGTAFQITLNARFVTEVPDTHRARAFGVAVAAMMAGNGLATAASGAVSDLLGSPSLAIGLCGVAGVVCLLPLTRNPLTPPDAGSQPSAGTPSAAGRTSP</sequence>
<feature type="transmembrane region" description="Helical" evidence="8">
    <location>
        <begin position="291"/>
        <end position="307"/>
    </location>
</feature>
<evidence type="ECO:0000256" key="4">
    <source>
        <dbReference type="ARBA" id="ARBA00022692"/>
    </source>
</evidence>
<evidence type="ECO:0000256" key="3">
    <source>
        <dbReference type="ARBA" id="ARBA00022475"/>
    </source>
</evidence>
<comment type="caution">
    <text evidence="9">The sequence shown here is derived from an EMBL/GenBank/DDBJ whole genome shotgun (WGS) entry which is preliminary data.</text>
</comment>
<evidence type="ECO:0000313" key="10">
    <source>
        <dbReference type="Proteomes" id="UP000565579"/>
    </source>
</evidence>
<keyword evidence="3" id="KW-1003">Cell membrane</keyword>
<evidence type="ECO:0000313" key="9">
    <source>
        <dbReference type="EMBL" id="MBB6549292.1"/>
    </source>
</evidence>
<feature type="transmembrane region" description="Helical" evidence="8">
    <location>
        <begin position="94"/>
        <end position="120"/>
    </location>
</feature>
<keyword evidence="6 8" id="KW-0472">Membrane</keyword>
<dbReference type="SUPFAM" id="SSF103473">
    <property type="entry name" value="MFS general substrate transporter"/>
    <property type="match status" value="1"/>
</dbReference>
<feature type="transmembrane region" description="Helical" evidence="8">
    <location>
        <begin position="141"/>
        <end position="168"/>
    </location>
</feature>
<feature type="transmembrane region" description="Helical" evidence="8">
    <location>
        <begin position="313"/>
        <end position="335"/>
    </location>
</feature>
<name>A0A7X0NTH7_9ACTN</name>
<keyword evidence="4 8" id="KW-0812">Transmembrane</keyword>
<dbReference type="Gene3D" id="1.20.1250.20">
    <property type="entry name" value="MFS general substrate transporter like domains"/>
    <property type="match status" value="1"/>
</dbReference>
<proteinExistence type="predicted"/>
<feature type="transmembrane region" description="Helical" evidence="8">
    <location>
        <begin position="174"/>
        <end position="195"/>
    </location>
</feature>
<dbReference type="Pfam" id="PF05977">
    <property type="entry name" value="MFS_3"/>
    <property type="match status" value="1"/>
</dbReference>
<organism evidence="9 10">
    <name type="scientific">Nonomuraea rubra</name>
    <dbReference type="NCBI Taxonomy" id="46180"/>
    <lineage>
        <taxon>Bacteria</taxon>
        <taxon>Bacillati</taxon>
        <taxon>Actinomycetota</taxon>
        <taxon>Actinomycetes</taxon>
        <taxon>Streptosporangiales</taxon>
        <taxon>Streptosporangiaceae</taxon>
        <taxon>Nonomuraea</taxon>
    </lineage>
</organism>
<dbReference type="Proteomes" id="UP000565579">
    <property type="component" value="Unassembled WGS sequence"/>
</dbReference>
<evidence type="ECO:0000256" key="5">
    <source>
        <dbReference type="ARBA" id="ARBA00022989"/>
    </source>
</evidence>
<dbReference type="PANTHER" id="PTHR23513:SF11">
    <property type="entry name" value="STAPHYLOFERRIN A TRANSPORTER"/>
    <property type="match status" value="1"/>
</dbReference>
<feature type="transmembrane region" description="Helical" evidence="8">
    <location>
        <begin position="227"/>
        <end position="247"/>
    </location>
</feature>
<dbReference type="AlphaFoldDB" id="A0A7X0NTH7"/>
<evidence type="ECO:0000256" key="8">
    <source>
        <dbReference type="SAM" id="Phobius"/>
    </source>
</evidence>
<dbReference type="CDD" id="cd06173">
    <property type="entry name" value="MFS_MefA_like"/>
    <property type="match status" value="1"/>
</dbReference>
<dbReference type="InterPro" id="IPR036259">
    <property type="entry name" value="MFS_trans_sf"/>
</dbReference>
<evidence type="ECO:0000256" key="7">
    <source>
        <dbReference type="SAM" id="MobiDB-lite"/>
    </source>
</evidence>
<dbReference type="InterPro" id="IPR010290">
    <property type="entry name" value="TM_effector"/>
</dbReference>